<feature type="compositionally biased region" description="Polar residues" evidence="12">
    <location>
        <begin position="228"/>
        <end position="255"/>
    </location>
</feature>
<evidence type="ECO:0000256" key="12">
    <source>
        <dbReference type="SAM" id="MobiDB-lite"/>
    </source>
</evidence>
<evidence type="ECO:0000256" key="4">
    <source>
        <dbReference type="ARBA" id="ARBA00022490"/>
    </source>
</evidence>
<feature type="compositionally biased region" description="Basic and acidic residues" evidence="12">
    <location>
        <begin position="211"/>
        <end position="225"/>
    </location>
</feature>
<dbReference type="InterPro" id="IPR031387">
    <property type="entry name" value="SPICE1"/>
</dbReference>
<reference evidence="13 14" key="1">
    <citation type="submission" date="2019-04" db="EMBL/GenBank/DDBJ databases">
        <title>Chromosome genome assembly for Takifugu flavidus.</title>
        <authorList>
            <person name="Xiao S."/>
        </authorList>
    </citation>
    <scope>NUCLEOTIDE SEQUENCE [LARGE SCALE GENOMIC DNA]</scope>
    <source>
        <strain evidence="13">HTHZ2018</strain>
        <tissue evidence="13">Muscle</tissue>
    </source>
</reference>
<gene>
    <name evidence="13" type="ORF">D4764_17G0004580</name>
</gene>
<dbReference type="GO" id="GO:0046599">
    <property type="term" value="P:regulation of centriole replication"/>
    <property type="evidence" value="ECO:0007669"/>
    <property type="project" value="TreeGrafter"/>
</dbReference>
<evidence type="ECO:0000256" key="11">
    <source>
        <dbReference type="SAM" id="Coils"/>
    </source>
</evidence>
<dbReference type="GO" id="GO:0051310">
    <property type="term" value="P:metaphase chromosome alignment"/>
    <property type="evidence" value="ECO:0007669"/>
    <property type="project" value="TreeGrafter"/>
</dbReference>
<keyword evidence="5" id="KW-0132">Cell division</keyword>
<name>A0A5C6NVK8_9TELE</name>
<feature type="coiled-coil region" evidence="11">
    <location>
        <begin position="378"/>
        <end position="433"/>
    </location>
</feature>
<feature type="compositionally biased region" description="Basic and acidic residues" evidence="12">
    <location>
        <begin position="139"/>
        <end position="153"/>
    </location>
</feature>
<keyword evidence="6" id="KW-0498">Mitosis</keyword>
<evidence type="ECO:0000256" key="8">
    <source>
        <dbReference type="ARBA" id="ARBA00023212"/>
    </source>
</evidence>
<feature type="region of interest" description="Disordered" evidence="12">
    <location>
        <begin position="197"/>
        <end position="311"/>
    </location>
</feature>
<evidence type="ECO:0000256" key="10">
    <source>
        <dbReference type="ARBA" id="ARBA00030722"/>
    </source>
</evidence>
<dbReference type="PANTHER" id="PTHR31167:SF3">
    <property type="entry name" value="SPINDLE AND CENTRIOLE-ASSOCIATED PROTEIN 1"/>
    <property type="match status" value="1"/>
</dbReference>
<comment type="caution">
    <text evidence="13">The sequence shown here is derived from an EMBL/GenBank/DDBJ whole genome shotgun (WGS) entry which is preliminary data.</text>
</comment>
<evidence type="ECO:0000256" key="5">
    <source>
        <dbReference type="ARBA" id="ARBA00022618"/>
    </source>
</evidence>
<dbReference type="GO" id="GO:0051301">
    <property type="term" value="P:cell division"/>
    <property type="evidence" value="ECO:0007669"/>
    <property type="project" value="UniProtKB-KW"/>
</dbReference>
<dbReference type="Proteomes" id="UP000324091">
    <property type="component" value="Chromosome 17"/>
</dbReference>
<keyword evidence="9" id="KW-0131">Cell cycle</keyword>
<protein>
    <recommendedName>
        <fullName evidence="3">Spindle and centriole-associated protein 1</fullName>
    </recommendedName>
    <alternativeName>
        <fullName evidence="10">Coiled-coil domain-containing protein 52</fullName>
    </alternativeName>
</protein>
<feature type="compositionally biased region" description="Polar residues" evidence="12">
    <location>
        <begin position="573"/>
        <end position="587"/>
    </location>
</feature>
<evidence type="ECO:0000313" key="13">
    <source>
        <dbReference type="EMBL" id="TWW70975.1"/>
    </source>
</evidence>
<keyword evidence="8" id="KW-0206">Cytoskeleton</keyword>
<dbReference type="AlphaFoldDB" id="A0A5C6NVK8"/>
<feature type="compositionally biased region" description="Low complexity" evidence="12">
    <location>
        <begin position="510"/>
        <end position="523"/>
    </location>
</feature>
<dbReference type="GO" id="GO:0005814">
    <property type="term" value="C:centriole"/>
    <property type="evidence" value="ECO:0007669"/>
    <property type="project" value="UniProtKB-SubCell"/>
</dbReference>
<proteinExistence type="predicted"/>
<feature type="region of interest" description="Disordered" evidence="12">
    <location>
        <begin position="125"/>
        <end position="155"/>
    </location>
</feature>
<keyword evidence="14" id="KW-1185">Reference proteome</keyword>
<dbReference type="Pfam" id="PF15678">
    <property type="entry name" value="SPICE"/>
    <property type="match status" value="1"/>
</dbReference>
<sequence length="707" mass="77294">MSFAKVGRPPHGKGKRVVRIKKAPAPKKEWVNTVNDLSVYKLTNAELNHRHEIHKSHNKAAAQWELKEKALKRRFRHIGSPAPLDQASISIIREVFSDQLLLKDVLARSDRALAVVKDLFGDAPHMQTGHPSVTMAPKCDSDLPPPEHQRVEPPTRLSLIDQQALNEVDVWEEECSDEDPCPTASSDCHVIQRANLQKMKARSKKKSSQQVKDKPKSEHSDREDFLATPSTAGKSPNPTALNATVTVQRVQPRQNQLEKEKEDPSNLVSQVLNPELTLNKSGKIQSDPRRINRTRVSQSSELTGSSVSSLNGDQTSLQLLQDMLSHVEAELDTVILDTESAPNRQRTHAKQGLTGFSVALVSTLGRLVHHLKQRDEVIHKDVQERQRLEEELKEQRGLINALTTETMTLRKDVAALQARLQQQTAEMEQKLDAMAMVMGGLGALQIQDDIHQEPKVKAAVYQQTPAAERNPQSVRSCASPAVLLSPPRQGHKWQQMPVTGPAPPHRACGSAPSLASLPPTSSVSQIADFSPEAMLAEITKISRENEAIKAQLSQARDLGPASGGAPDSEQRGQRASSAGSFTTQTERSGGLKNHQGLATEGQMLLTQESSSNLSVNSIEQRLLEINRQSAAARGRLLELIEQQKQNASSVVSPCASPVPASAFSPQYAAGGRSPDASMMLPEKAFLSQTGRHAKELVSILVCVSLSG</sequence>
<dbReference type="GO" id="GO:0090307">
    <property type="term" value="P:mitotic spindle assembly"/>
    <property type="evidence" value="ECO:0007669"/>
    <property type="project" value="InterPro"/>
</dbReference>
<dbReference type="PANTHER" id="PTHR31167">
    <property type="entry name" value="SPINDLE AND CENTRIOLE ASSOCIATED PROTEIN 1 SPICE1"/>
    <property type="match status" value="1"/>
</dbReference>
<feature type="compositionally biased region" description="Polar residues" evidence="12">
    <location>
        <begin position="266"/>
        <end position="284"/>
    </location>
</feature>
<keyword evidence="7 11" id="KW-0175">Coiled coil</keyword>
<evidence type="ECO:0000256" key="7">
    <source>
        <dbReference type="ARBA" id="ARBA00023054"/>
    </source>
</evidence>
<dbReference type="EMBL" id="RHFK02000009">
    <property type="protein sequence ID" value="TWW70975.1"/>
    <property type="molecule type" value="Genomic_DNA"/>
</dbReference>
<feature type="region of interest" description="Disordered" evidence="12">
    <location>
        <begin position="483"/>
        <end position="523"/>
    </location>
</feature>
<evidence type="ECO:0000313" key="14">
    <source>
        <dbReference type="Proteomes" id="UP000324091"/>
    </source>
</evidence>
<feature type="compositionally biased region" description="Low complexity" evidence="12">
    <location>
        <begin position="297"/>
        <end position="309"/>
    </location>
</feature>
<evidence type="ECO:0000256" key="2">
    <source>
        <dbReference type="ARBA" id="ARBA00004186"/>
    </source>
</evidence>
<evidence type="ECO:0000256" key="3">
    <source>
        <dbReference type="ARBA" id="ARBA00018313"/>
    </source>
</evidence>
<accession>A0A5C6NVK8</accession>
<evidence type="ECO:0000256" key="9">
    <source>
        <dbReference type="ARBA" id="ARBA00023306"/>
    </source>
</evidence>
<feature type="region of interest" description="Disordered" evidence="12">
    <location>
        <begin position="555"/>
        <end position="594"/>
    </location>
</feature>
<dbReference type="GO" id="GO:0005813">
    <property type="term" value="C:centrosome"/>
    <property type="evidence" value="ECO:0007669"/>
    <property type="project" value="TreeGrafter"/>
</dbReference>
<evidence type="ECO:0000256" key="6">
    <source>
        <dbReference type="ARBA" id="ARBA00022776"/>
    </source>
</evidence>
<keyword evidence="4" id="KW-0963">Cytoplasm</keyword>
<comment type="subcellular location">
    <subcellularLocation>
        <location evidence="1">Cytoplasm</location>
        <location evidence="1">Cytoskeleton</location>
        <location evidence="1">Microtubule organizing center</location>
        <location evidence="1">Centrosome</location>
        <location evidence="1">Centriole</location>
    </subcellularLocation>
    <subcellularLocation>
        <location evidence="2">Cytoplasm</location>
        <location evidence="2">Cytoskeleton</location>
        <location evidence="2">Spindle</location>
    </subcellularLocation>
</comment>
<dbReference type="GO" id="GO:0005819">
    <property type="term" value="C:spindle"/>
    <property type="evidence" value="ECO:0007669"/>
    <property type="project" value="UniProtKB-SubCell"/>
</dbReference>
<evidence type="ECO:0000256" key="1">
    <source>
        <dbReference type="ARBA" id="ARBA00004114"/>
    </source>
</evidence>
<organism evidence="13 14">
    <name type="scientific">Takifugu flavidus</name>
    <name type="common">sansaifugu</name>
    <dbReference type="NCBI Taxonomy" id="433684"/>
    <lineage>
        <taxon>Eukaryota</taxon>
        <taxon>Metazoa</taxon>
        <taxon>Chordata</taxon>
        <taxon>Craniata</taxon>
        <taxon>Vertebrata</taxon>
        <taxon>Euteleostomi</taxon>
        <taxon>Actinopterygii</taxon>
        <taxon>Neopterygii</taxon>
        <taxon>Teleostei</taxon>
        <taxon>Neoteleostei</taxon>
        <taxon>Acanthomorphata</taxon>
        <taxon>Eupercaria</taxon>
        <taxon>Tetraodontiformes</taxon>
        <taxon>Tetradontoidea</taxon>
        <taxon>Tetraodontidae</taxon>
        <taxon>Takifugu</taxon>
    </lineage>
</organism>